<dbReference type="PATRIC" id="fig|518642.7.peg.5490"/>
<name>A0A1E7LTZ5_9ACTN</name>
<protein>
    <submittedName>
        <fullName evidence="1">Uncharacterized protein</fullName>
    </submittedName>
</protein>
<sequence>MGTSTDRTSGSGGAWTPLKHAATAYARDVSRGSAPRSRAAAVLARHVPVLGGAAAAAAGAAAGRSTAQRLGGLLSGVAADGLGEALRQASLGDLVGRDRFEIVDELVTQLAGAGGDLDGQAARDAVCDVLEELFGEADTWEELESEAADRNDVERLLELFLTHYIYNRVPVVAERLGTIADPEAARRADGQMRQIIEDCVAIQMPAQPLSLDWSGPDGRALVENAVELAYQALGGLA</sequence>
<evidence type="ECO:0000313" key="1">
    <source>
        <dbReference type="EMBL" id="OEV19631.1"/>
    </source>
</evidence>
<gene>
    <name evidence="1" type="ORF">AN221_15950</name>
</gene>
<dbReference type="RefSeq" id="WP_070201519.1">
    <property type="nucleotide sequence ID" value="NZ_LJGZ01000077.1"/>
</dbReference>
<dbReference type="EMBL" id="LJGZ01000077">
    <property type="protein sequence ID" value="OEV19631.1"/>
    <property type="molecule type" value="Genomic_DNA"/>
</dbReference>
<dbReference type="Proteomes" id="UP000175971">
    <property type="component" value="Unassembled WGS sequence"/>
</dbReference>
<proteinExistence type="predicted"/>
<accession>A0A1E7LTZ5</accession>
<comment type="caution">
    <text evidence="1">The sequence shown here is derived from an EMBL/GenBank/DDBJ whole genome shotgun (WGS) entry which is preliminary data.</text>
</comment>
<keyword evidence="2" id="KW-1185">Reference proteome</keyword>
<evidence type="ECO:0000313" key="2">
    <source>
        <dbReference type="Proteomes" id="UP000175971"/>
    </source>
</evidence>
<dbReference type="OrthoDB" id="4210342at2"/>
<dbReference type="AlphaFoldDB" id="A0A1E7LTZ5"/>
<reference evidence="1 2" key="1">
    <citation type="journal article" date="2016" name="Front. Microbiol.">
        <title>Comparative Genomics Analysis of Streptomyces Species Reveals Their Adaptation to the Marine Environment and Their Diversity at the Genomic Level.</title>
        <authorList>
            <person name="Tian X."/>
            <person name="Zhang Z."/>
            <person name="Yang T."/>
            <person name="Chen M."/>
            <person name="Li J."/>
            <person name="Chen F."/>
            <person name="Yang J."/>
            <person name="Li W."/>
            <person name="Zhang B."/>
            <person name="Zhang Z."/>
            <person name="Wu J."/>
            <person name="Zhang C."/>
            <person name="Long L."/>
            <person name="Xiao J."/>
        </authorList>
    </citation>
    <scope>NUCLEOTIDE SEQUENCE [LARGE SCALE GENOMIC DNA]</scope>
    <source>
        <strain evidence="1 2">SCSIO M10372</strain>
    </source>
</reference>
<organism evidence="1 2">
    <name type="scientific">Streptomyces nanshensis</name>
    <dbReference type="NCBI Taxonomy" id="518642"/>
    <lineage>
        <taxon>Bacteria</taxon>
        <taxon>Bacillati</taxon>
        <taxon>Actinomycetota</taxon>
        <taxon>Actinomycetes</taxon>
        <taxon>Kitasatosporales</taxon>
        <taxon>Streptomycetaceae</taxon>
        <taxon>Streptomyces</taxon>
    </lineage>
</organism>